<dbReference type="Proteomes" id="UP000606974">
    <property type="component" value="Unassembled WGS sequence"/>
</dbReference>
<feature type="domain" description="External alternative NADH-ubiquinone oxidoreductase-like C-terminal" evidence="7">
    <location>
        <begin position="457"/>
        <end position="522"/>
    </location>
</feature>
<name>A0A8H7E278_9EURO</name>
<dbReference type="InterPro" id="IPR045024">
    <property type="entry name" value="NDH-2"/>
</dbReference>
<dbReference type="InterPro" id="IPR036188">
    <property type="entry name" value="FAD/NAD-bd_sf"/>
</dbReference>
<accession>A0A8H7E278</accession>
<evidence type="ECO:0000256" key="4">
    <source>
        <dbReference type="ARBA" id="ARBA00023002"/>
    </source>
</evidence>
<comment type="similarity">
    <text evidence="1">Belongs to the NADH dehydrogenase family.</text>
</comment>
<dbReference type="GO" id="GO:0005739">
    <property type="term" value="C:mitochondrion"/>
    <property type="evidence" value="ECO:0007669"/>
    <property type="project" value="TreeGrafter"/>
</dbReference>
<keyword evidence="9" id="KW-1185">Reference proteome</keyword>
<dbReference type="InterPro" id="IPR023753">
    <property type="entry name" value="FAD/NAD-binding_dom"/>
</dbReference>
<reference evidence="8" key="1">
    <citation type="submission" date="2020-02" db="EMBL/GenBank/DDBJ databases">
        <authorList>
            <person name="Palmer J.M."/>
        </authorList>
    </citation>
    <scope>NUCLEOTIDE SEQUENCE</scope>
    <source>
        <strain evidence="8">EPUS1.4</strain>
        <tissue evidence="8">Thallus</tissue>
    </source>
</reference>
<organism evidence="8 9">
    <name type="scientific">Endocarpon pusillum</name>
    <dbReference type="NCBI Taxonomy" id="364733"/>
    <lineage>
        <taxon>Eukaryota</taxon>
        <taxon>Fungi</taxon>
        <taxon>Dikarya</taxon>
        <taxon>Ascomycota</taxon>
        <taxon>Pezizomycotina</taxon>
        <taxon>Eurotiomycetes</taxon>
        <taxon>Chaetothyriomycetidae</taxon>
        <taxon>Verrucariales</taxon>
        <taxon>Verrucariaceae</taxon>
        <taxon>Endocarpon</taxon>
    </lineage>
</organism>
<keyword evidence="4" id="KW-0560">Oxidoreductase</keyword>
<feature type="domain" description="FAD/NAD(P)-binding" evidence="6">
    <location>
        <begin position="37"/>
        <end position="342"/>
    </location>
</feature>
<keyword evidence="5" id="KW-0520">NAD</keyword>
<evidence type="ECO:0000256" key="3">
    <source>
        <dbReference type="ARBA" id="ARBA00022827"/>
    </source>
</evidence>
<dbReference type="PANTHER" id="PTHR43706">
    <property type="entry name" value="NADH DEHYDROGENASE"/>
    <property type="match status" value="1"/>
</dbReference>
<sequence length="526" mass="59083">MRPLQRLRIPIGRVNALPASRRTFATAVDAPANGRERVVILGSGWAGYVLSKKLDTRKFAPLVVSPRSYFVFTPLLNDAAVGTLEFRTVLEPVRRKNSGVSFLQGWADDVDFAEKTVTVEPSALDPDVGHALTGERQGNRSIQPEGRTVPTFKVGYDRLIIAVGCYSQTFGTKGVRENAMFLKDVGDARKIRRRILELFEMAVLPTTSERVKKDLLHFAIVGGGPTGMEFAAQLWDLVHQDLWKLYPGLTDYVRISLYDVAPKVLPMFDASLADYAVRNYKRQGIEIKTSHHVEELRQGFPKGGIDHSGHRMKGGVYTLRTREEGDIGIGMCVWSTGNMMNPFVRKALNTVHKYPSKSAEITTGETKLADQKQWIIERDAKSGSILVDDRLRVQIQTQYKDREAFMKDVYCLGDVARLASGPLPATAQVANQQALWLAKRLNKGDLDIQTFGFHNMGIMTYIGNAKALFQGGYTDREGKAKGLKGWLAFLLWRGAYLTMTLSWRNKILVPMYWMVNRVFGRDITRF</sequence>
<evidence type="ECO:0000259" key="6">
    <source>
        <dbReference type="Pfam" id="PF07992"/>
    </source>
</evidence>
<evidence type="ECO:0008006" key="10">
    <source>
        <dbReference type="Google" id="ProtNLM"/>
    </source>
</evidence>
<dbReference type="PANTHER" id="PTHR43706:SF17">
    <property type="entry name" value="NADH DEHYDROGENASE (EUROFUNG)"/>
    <property type="match status" value="1"/>
</dbReference>
<dbReference type="Pfam" id="PF07992">
    <property type="entry name" value="Pyr_redox_2"/>
    <property type="match status" value="1"/>
</dbReference>
<dbReference type="InterPro" id="IPR054585">
    <property type="entry name" value="NDH2-like_C"/>
</dbReference>
<evidence type="ECO:0000256" key="1">
    <source>
        <dbReference type="ARBA" id="ARBA00005272"/>
    </source>
</evidence>
<evidence type="ECO:0000256" key="5">
    <source>
        <dbReference type="ARBA" id="ARBA00023027"/>
    </source>
</evidence>
<protein>
    <recommendedName>
        <fullName evidence="10">FAD/NAD(P)-binding domain-containing protein</fullName>
    </recommendedName>
</protein>
<evidence type="ECO:0000259" key="7">
    <source>
        <dbReference type="Pfam" id="PF22366"/>
    </source>
</evidence>
<dbReference type="Pfam" id="PF22366">
    <property type="entry name" value="NDH2_C"/>
    <property type="match status" value="1"/>
</dbReference>
<proteinExistence type="inferred from homology"/>
<dbReference type="SUPFAM" id="SSF51905">
    <property type="entry name" value="FAD/NAD(P)-binding domain"/>
    <property type="match status" value="2"/>
</dbReference>
<comment type="caution">
    <text evidence="8">The sequence shown here is derived from an EMBL/GenBank/DDBJ whole genome shotgun (WGS) entry which is preliminary data.</text>
</comment>
<dbReference type="Gene3D" id="3.50.50.100">
    <property type="match status" value="1"/>
</dbReference>
<dbReference type="OrthoDB" id="3244603at2759"/>
<gene>
    <name evidence="8" type="ORF">GJ744_003278</name>
</gene>
<keyword evidence="2" id="KW-0285">Flavoprotein</keyword>
<evidence type="ECO:0000313" key="9">
    <source>
        <dbReference type="Proteomes" id="UP000606974"/>
    </source>
</evidence>
<evidence type="ECO:0000313" key="8">
    <source>
        <dbReference type="EMBL" id="KAF7503786.1"/>
    </source>
</evidence>
<dbReference type="GO" id="GO:0003954">
    <property type="term" value="F:NADH dehydrogenase activity"/>
    <property type="evidence" value="ECO:0007669"/>
    <property type="project" value="InterPro"/>
</dbReference>
<dbReference type="PRINTS" id="PR00368">
    <property type="entry name" value="FADPNR"/>
</dbReference>
<evidence type="ECO:0000256" key="2">
    <source>
        <dbReference type="ARBA" id="ARBA00022630"/>
    </source>
</evidence>
<keyword evidence="3" id="KW-0274">FAD</keyword>
<dbReference type="EMBL" id="JAACFV010000162">
    <property type="protein sequence ID" value="KAF7503786.1"/>
    <property type="molecule type" value="Genomic_DNA"/>
</dbReference>
<dbReference type="AlphaFoldDB" id="A0A8H7E278"/>